<dbReference type="KEGG" id="mrob:HH214_09395"/>
<proteinExistence type="predicted"/>
<sequence>MVLPENSKALTPQHDKDKEIEQQMGVLLRTGVLASALLVLSGGILFAWQQHARAPHYRKFNGEPERLTHVRAVLEDAWHLHSTAVIQLGVLLLLFTPVARVLFSIYGFIKEKDRMYVVITLIVLGILSFSLFSGLGG</sequence>
<dbReference type="InterPro" id="IPR012861">
    <property type="entry name" value="DUF1634"/>
</dbReference>
<feature type="transmembrane region" description="Helical" evidence="1">
    <location>
        <begin position="84"/>
        <end position="103"/>
    </location>
</feature>
<feature type="transmembrane region" description="Helical" evidence="1">
    <location>
        <begin position="115"/>
        <end position="135"/>
    </location>
</feature>
<name>A0A7L5E5F1_9SPHI</name>
<evidence type="ECO:0000313" key="3">
    <source>
        <dbReference type="Proteomes" id="UP000503278"/>
    </source>
</evidence>
<keyword evidence="1" id="KW-0812">Transmembrane</keyword>
<keyword evidence="1" id="KW-1133">Transmembrane helix</keyword>
<dbReference type="RefSeq" id="WP_169607166.1">
    <property type="nucleotide sequence ID" value="NZ_CP051682.1"/>
</dbReference>
<evidence type="ECO:0000313" key="2">
    <source>
        <dbReference type="EMBL" id="QJD96073.1"/>
    </source>
</evidence>
<protein>
    <submittedName>
        <fullName evidence="2">DUF1634 domain-containing protein</fullName>
    </submittedName>
</protein>
<dbReference type="AlphaFoldDB" id="A0A7L5E5F1"/>
<dbReference type="EMBL" id="CP051682">
    <property type="protein sequence ID" value="QJD96073.1"/>
    <property type="molecule type" value="Genomic_DNA"/>
</dbReference>
<reference evidence="2 3" key="1">
    <citation type="submission" date="2020-04" db="EMBL/GenBank/DDBJ databases">
        <title>Genome sequencing of novel species.</title>
        <authorList>
            <person name="Heo J."/>
            <person name="Kim S.-J."/>
            <person name="Kim J.-S."/>
            <person name="Hong S.-B."/>
            <person name="Kwon S.-W."/>
        </authorList>
    </citation>
    <scope>NUCLEOTIDE SEQUENCE [LARGE SCALE GENOMIC DNA]</scope>
    <source>
        <strain evidence="2 3">F39-2</strain>
    </source>
</reference>
<accession>A0A7L5E5F1</accession>
<dbReference type="Proteomes" id="UP000503278">
    <property type="component" value="Chromosome"/>
</dbReference>
<keyword evidence="1" id="KW-0472">Membrane</keyword>
<feature type="transmembrane region" description="Helical" evidence="1">
    <location>
        <begin position="26"/>
        <end position="48"/>
    </location>
</feature>
<organism evidence="2 3">
    <name type="scientific">Mucilaginibacter robiniae</name>
    <dbReference type="NCBI Taxonomy" id="2728022"/>
    <lineage>
        <taxon>Bacteria</taxon>
        <taxon>Pseudomonadati</taxon>
        <taxon>Bacteroidota</taxon>
        <taxon>Sphingobacteriia</taxon>
        <taxon>Sphingobacteriales</taxon>
        <taxon>Sphingobacteriaceae</taxon>
        <taxon>Mucilaginibacter</taxon>
    </lineage>
</organism>
<gene>
    <name evidence="2" type="ORF">HH214_09395</name>
</gene>
<keyword evidence="3" id="KW-1185">Reference proteome</keyword>
<dbReference type="Pfam" id="PF07843">
    <property type="entry name" value="DUF1634"/>
    <property type="match status" value="1"/>
</dbReference>
<evidence type="ECO:0000256" key="1">
    <source>
        <dbReference type="SAM" id="Phobius"/>
    </source>
</evidence>